<evidence type="ECO:0000313" key="12">
    <source>
        <dbReference type="EMBL" id="PIU24303.1"/>
    </source>
</evidence>
<dbReference type="GO" id="GO:0016740">
    <property type="term" value="F:transferase activity"/>
    <property type="evidence" value="ECO:0007669"/>
    <property type="project" value="UniProtKB-KW"/>
</dbReference>
<comment type="subunit">
    <text evidence="2 10">Heterotrimer of A, B and C subunits.</text>
</comment>
<keyword evidence="6 10" id="KW-0648">Protein biosynthesis</keyword>
<dbReference type="EMBL" id="PEXI01000055">
    <property type="protein sequence ID" value="PIU24303.1"/>
    <property type="molecule type" value="Genomic_DNA"/>
</dbReference>
<keyword evidence="5 10" id="KW-0067">ATP-binding</keyword>
<dbReference type="AlphaFoldDB" id="A0A2M6YC88"/>
<evidence type="ECO:0000259" key="11">
    <source>
        <dbReference type="SMART" id="SM00845"/>
    </source>
</evidence>
<gene>
    <name evidence="10" type="primary">gatB</name>
    <name evidence="12" type="ORF">COT12_01745</name>
</gene>
<dbReference type="InterPro" id="IPR018027">
    <property type="entry name" value="Asn/Gln_amidotransferase"/>
</dbReference>
<dbReference type="Gene3D" id="1.10.10.410">
    <property type="match status" value="1"/>
</dbReference>
<keyword evidence="12" id="KW-0808">Transferase</keyword>
<evidence type="ECO:0000256" key="6">
    <source>
        <dbReference type="ARBA" id="ARBA00022917"/>
    </source>
</evidence>
<dbReference type="Proteomes" id="UP000229896">
    <property type="component" value="Unassembled WGS sequence"/>
</dbReference>
<dbReference type="InterPro" id="IPR003789">
    <property type="entry name" value="Asn/Gln_tRNA_amidoTrase-B-like"/>
</dbReference>
<evidence type="ECO:0000256" key="9">
    <source>
        <dbReference type="ARBA" id="ARBA00047913"/>
    </source>
</evidence>
<comment type="catalytic activity">
    <reaction evidence="9 10">
        <text>L-glutamyl-tRNA(Gln) + L-glutamine + ATP + H2O = L-glutaminyl-tRNA(Gln) + L-glutamate + ADP + phosphate + H(+)</text>
        <dbReference type="Rhea" id="RHEA:17521"/>
        <dbReference type="Rhea" id="RHEA-COMP:9681"/>
        <dbReference type="Rhea" id="RHEA-COMP:9684"/>
        <dbReference type="ChEBI" id="CHEBI:15377"/>
        <dbReference type="ChEBI" id="CHEBI:15378"/>
        <dbReference type="ChEBI" id="CHEBI:29985"/>
        <dbReference type="ChEBI" id="CHEBI:30616"/>
        <dbReference type="ChEBI" id="CHEBI:43474"/>
        <dbReference type="ChEBI" id="CHEBI:58359"/>
        <dbReference type="ChEBI" id="CHEBI:78520"/>
        <dbReference type="ChEBI" id="CHEBI:78521"/>
        <dbReference type="ChEBI" id="CHEBI:456216"/>
    </reaction>
</comment>
<evidence type="ECO:0000256" key="5">
    <source>
        <dbReference type="ARBA" id="ARBA00022840"/>
    </source>
</evidence>
<evidence type="ECO:0000313" key="13">
    <source>
        <dbReference type="Proteomes" id="UP000229896"/>
    </source>
</evidence>
<dbReference type="SMART" id="SM00845">
    <property type="entry name" value="GatB_Yqey"/>
    <property type="match status" value="1"/>
</dbReference>
<comment type="similarity">
    <text evidence="1 10">Belongs to the GatB/GatE family. GatB subfamily.</text>
</comment>
<dbReference type="PROSITE" id="PS01234">
    <property type="entry name" value="GATB"/>
    <property type="match status" value="1"/>
</dbReference>
<dbReference type="SUPFAM" id="SSF55931">
    <property type="entry name" value="Glutamine synthetase/guanido kinase"/>
    <property type="match status" value="1"/>
</dbReference>
<dbReference type="InterPro" id="IPR014746">
    <property type="entry name" value="Gln_synth/guanido_kin_cat_dom"/>
</dbReference>
<dbReference type="GO" id="GO:0005524">
    <property type="term" value="F:ATP binding"/>
    <property type="evidence" value="ECO:0007669"/>
    <property type="project" value="UniProtKB-KW"/>
</dbReference>
<dbReference type="Pfam" id="PF02934">
    <property type="entry name" value="GatB_N"/>
    <property type="match status" value="1"/>
</dbReference>
<accession>A0A2M6YC88</accession>
<feature type="domain" description="Asn/Gln amidotransferase" evidence="11">
    <location>
        <begin position="340"/>
        <end position="486"/>
    </location>
</feature>
<name>A0A2M6YC88_9BACT</name>
<dbReference type="NCBIfam" id="NF004014">
    <property type="entry name" value="PRK05477.1-4"/>
    <property type="match status" value="1"/>
</dbReference>
<sequence length="488" mass="54990">MNDFKTTIGLEIHCQLKTKSKMFCSCDNQSFTEATGGKQSEALDPNTLVCPVCLAMPGTLPVTNRVAVEMTIMTGLALGCEIPSESKFDRKHYFYPDLPKGYQISQYDKPLCKGGEVVVGDQTIRLNRIHLEEDAGKLTHPSGKDYSLVDLNRAGTPLMEIVSEPDITSPAEARQFMEELQLVLRYLGVSDADMEKGHLRCDANISITQKSEIKNQNDKMSPIVEIKNLNSFKFVEQALSHEEKRLAEEFKNWPEKRTKITRGFDSNKGATFEQRRKEEAADYRYFPEPDIPPIKISEDQISKLKSQIRELPKAKLGRYIDAGIRPDIAEKLIRQPQLAEYLETGQELKHDLAVFISEEVSRAIAENEISFDEYRKKVPVTKITDLMNLVGEGIISKTVAREIFIEIIKTGENPTDIIKRKGLKQVSDSSELESVIHKIIAENPDLVEKYRAGKTQVVGFFVGKIMQATGGKANPQLLQRLLIEKLKA</sequence>
<proteinExistence type="inferred from homology"/>
<dbReference type="InterPro" id="IPR017958">
    <property type="entry name" value="Gln-tRNA_amidoTrfase_suB_CS"/>
</dbReference>
<dbReference type="EC" id="6.3.5.-" evidence="10"/>
<dbReference type="PANTHER" id="PTHR11659">
    <property type="entry name" value="GLUTAMYL-TRNA GLN AMIDOTRANSFERASE SUBUNIT B MITOCHONDRIAL AND PROKARYOTIC PET112-RELATED"/>
    <property type="match status" value="1"/>
</dbReference>
<evidence type="ECO:0000256" key="2">
    <source>
        <dbReference type="ARBA" id="ARBA00011123"/>
    </source>
</evidence>
<comment type="catalytic activity">
    <reaction evidence="8 10">
        <text>L-aspartyl-tRNA(Asn) + L-glutamine + ATP + H2O = L-asparaginyl-tRNA(Asn) + L-glutamate + ADP + phosphate + 2 H(+)</text>
        <dbReference type="Rhea" id="RHEA:14513"/>
        <dbReference type="Rhea" id="RHEA-COMP:9674"/>
        <dbReference type="Rhea" id="RHEA-COMP:9677"/>
        <dbReference type="ChEBI" id="CHEBI:15377"/>
        <dbReference type="ChEBI" id="CHEBI:15378"/>
        <dbReference type="ChEBI" id="CHEBI:29985"/>
        <dbReference type="ChEBI" id="CHEBI:30616"/>
        <dbReference type="ChEBI" id="CHEBI:43474"/>
        <dbReference type="ChEBI" id="CHEBI:58359"/>
        <dbReference type="ChEBI" id="CHEBI:78515"/>
        <dbReference type="ChEBI" id="CHEBI:78516"/>
        <dbReference type="ChEBI" id="CHEBI:456216"/>
    </reaction>
</comment>
<keyword evidence="4 10" id="KW-0547">Nucleotide-binding</keyword>
<dbReference type="GO" id="GO:0050567">
    <property type="term" value="F:glutaminyl-tRNA synthase (glutamine-hydrolyzing) activity"/>
    <property type="evidence" value="ECO:0007669"/>
    <property type="project" value="UniProtKB-UniRule"/>
</dbReference>
<evidence type="ECO:0000256" key="7">
    <source>
        <dbReference type="ARBA" id="ARBA00024799"/>
    </source>
</evidence>
<organism evidence="12 13">
    <name type="scientific">Candidatus Berkelbacteria bacterium CG08_land_8_20_14_0_20_39_8</name>
    <dbReference type="NCBI Taxonomy" id="1974511"/>
    <lineage>
        <taxon>Bacteria</taxon>
        <taxon>Candidatus Berkelbacteria</taxon>
    </lineage>
</organism>
<dbReference type="InterPro" id="IPR006075">
    <property type="entry name" value="Asn/Gln-tRNA_Trfase_suB/E_cat"/>
</dbReference>
<dbReference type="GO" id="GO:0050566">
    <property type="term" value="F:asparaginyl-tRNA synthase (glutamine-hydrolyzing) activity"/>
    <property type="evidence" value="ECO:0007669"/>
    <property type="project" value="RHEA"/>
</dbReference>
<reference evidence="13" key="1">
    <citation type="submission" date="2017-09" db="EMBL/GenBank/DDBJ databases">
        <title>Depth-based differentiation of microbial function through sediment-hosted aquifers and enrichment of novel symbionts in the deep terrestrial subsurface.</title>
        <authorList>
            <person name="Probst A.J."/>
            <person name="Ladd B."/>
            <person name="Jarett J.K."/>
            <person name="Geller-Mcgrath D.E."/>
            <person name="Sieber C.M.K."/>
            <person name="Emerson J.B."/>
            <person name="Anantharaman K."/>
            <person name="Thomas B.C."/>
            <person name="Malmstrom R."/>
            <person name="Stieglmeier M."/>
            <person name="Klingl A."/>
            <person name="Woyke T."/>
            <person name="Ryan C.M."/>
            <person name="Banfield J.F."/>
        </authorList>
    </citation>
    <scope>NUCLEOTIDE SEQUENCE [LARGE SCALE GENOMIC DNA]</scope>
</reference>
<evidence type="ECO:0000256" key="10">
    <source>
        <dbReference type="HAMAP-Rule" id="MF_00121"/>
    </source>
</evidence>
<keyword evidence="3 10" id="KW-0436">Ligase</keyword>
<dbReference type="SUPFAM" id="SSF89095">
    <property type="entry name" value="GatB/YqeY motif"/>
    <property type="match status" value="1"/>
</dbReference>
<comment type="caution">
    <text evidence="12">The sequence shown here is derived from an EMBL/GenBank/DDBJ whole genome shotgun (WGS) entry which is preliminary data.</text>
</comment>
<dbReference type="PANTHER" id="PTHR11659:SF0">
    <property type="entry name" value="GLUTAMYL-TRNA(GLN) AMIDOTRANSFERASE SUBUNIT B, MITOCHONDRIAL"/>
    <property type="match status" value="1"/>
</dbReference>
<evidence type="ECO:0000256" key="1">
    <source>
        <dbReference type="ARBA" id="ARBA00005306"/>
    </source>
</evidence>
<dbReference type="InterPro" id="IPR023168">
    <property type="entry name" value="GatB_Yqey_C_2"/>
</dbReference>
<dbReference type="HAMAP" id="MF_00121">
    <property type="entry name" value="GatB"/>
    <property type="match status" value="1"/>
</dbReference>
<dbReference type="NCBIfam" id="NF004012">
    <property type="entry name" value="PRK05477.1-2"/>
    <property type="match status" value="1"/>
</dbReference>
<dbReference type="NCBIfam" id="TIGR00133">
    <property type="entry name" value="gatB"/>
    <property type="match status" value="1"/>
</dbReference>
<evidence type="ECO:0000256" key="8">
    <source>
        <dbReference type="ARBA" id="ARBA00047380"/>
    </source>
</evidence>
<evidence type="ECO:0000256" key="4">
    <source>
        <dbReference type="ARBA" id="ARBA00022741"/>
    </source>
</evidence>
<dbReference type="InterPro" id="IPR017959">
    <property type="entry name" value="Asn/Gln-tRNA_amidoTrfase_suB/E"/>
</dbReference>
<dbReference type="GO" id="GO:0070681">
    <property type="term" value="P:glutaminyl-tRNAGln biosynthesis via transamidation"/>
    <property type="evidence" value="ECO:0007669"/>
    <property type="project" value="TreeGrafter"/>
</dbReference>
<dbReference type="GO" id="GO:0006412">
    <property type="term" value="P:translation"/>
    <property type="evidence" value="ECO:0007669"/>
    <property type="project" value="UniProtKB-UniRule"/>
</dbReference>
<dbReference type="Pfam" id="PF02637">
    <property type="entry name" value="GatB_Yqey"/>
    <property type="match status" value="1"/>
</dbReference>
<evidence type="ECO:0000256" key="3">
    <source>
        <dbReference type="ARBA" id="ARBA00022598"/>
    </source>
</evidence>
<protein>
    <recommendedName>
        <fullName evidence="10">Aspartyl/glutamyl-tRNA(Asn/Gln) amidotransferase subunit B</fullName>
        <shortName evidence="10">Asp/Glu-ADT subunit B</shortName>
        <ecNumber evidence="10">6.3.5.-</ecNumber>
    </recommendedName>
</protein>
<comment type="function">
    <text evidence="7 10">Allows the formation of correctly charged Asn-tRNA(Asn) or Gln-tRNA(Gln) through the transamidation of misacylated Asp-tRNA(Asn) or Glu-tRNA(Gln) in organisms which lack either or both of asparaginyl-tRNA or glutaminyl-tRNA synthetases. The reaction takes place in the presence of glutamine and ATP through an activated phospho-Asp-tRNA(Asn) or phospho-Glu-tRNA(Gln).</text>
</comment>
<dbReference type="FunFam" id="1.10.10.410:FF:000001">
    <property type="entry name" value="Aspartyl/glutamyl-tRNA(Asn/Gln) amidotransferase subunit B"/>
    <property type="match status" value="1"/>
</dbReference>
<dbReference type="InterPro" id="IPR004413">
    <property type="entry name" value="GatB"/>
</dbReference>